<organism evidence="2 3">
    <name type="scientific">Luteimicrobium album</name>
    <dbReference type="NCBI Taxonomy" id="1054550"/>
    <lineage>
        <taxon>Bacteria</taxon>
        <taxon>Bacillati</taxon>
        <taxon>Actinomycetota</taxon>
        <taxon>Actinomycetes</taxon>
        <taxon>Micrococcales</taxon>
        <taxon>Luteimicrobium</taxon>
    </lineage>
</organism>
<evidence type="ECO:0000256" key="1">
    <source>
        <dbReference type="SAM" id="SignalP"/>
    </source>
</evidence>
<dbReference type="NCBIfam" id="TIGR03816">
    <property type="entry name" value="tadE_like_DECH"/>
    <property type="match status" value="1"/>
</dbReference>
<gene>
    <name evidence="2" type="ORF">GCM10025864_07790</name>
</gene>
<reference evidence="3" key="1">
    <citation type="journal article" date="2019" name="Int. J. Syst. Evol. Microbiol.">
        <title>The Global Catalogue of Microorganisms (GCM) 10K type strain sequencing project: providing services to taxonomists for standard genome sequencing and annotation.</title>
        <authorList>
            <consortium name="The Broad Institute Genomics Platform"/>
            <consortium name="The Broad Institute Genome Sequencing Center for Infectious Disease"/>
            <person name="Wu L."/>
            <person name="Ma J."/>
        </authorList>
    </citation>
    <scope>NUCLEOTIDE SEQUENCE [LARGE SCALE GENOMIC DNA]</scope>
    <source>
        <strain evidence="3">NBRC 106348</strain>
    </source>
</reference>
<evidence type="ECO:0008006" key="4">
    <source>
        <dbReference type="Google" id="ProtNLM"/>
    </source>
</evidence>
<protein>
    <recommendedName>
        <fullName evidence="4">Helicase</fullName>
    </recommendedName>
</protein>
<evidence type="ECO:0000313" key="2">
    <source>
        <dbReference type="EMBL" id="GMA23020.1"/>
    </source>
</evidence>
<dbReference type="Proteomes" id="UP001157091">
    <property type="component" value="Unassembled WGS sequence"/>
</dbReference>
<dbReference type="InterPro" id="IPR021202">
    <property type="entry name" value="Rv3654c-like"/>
</dbReference>
<proteinExistence type="predicted"/>
<comment type="caution">
    <text evidence="2">The sequence shown here is derived from an EMBL/GenBank/DDBJ whole genome shotgun (WGS) entry which is preliminary data.</text>
</comment>
<keyword evidence="3" id="KW-1185">Reference proteome</keyword>
<sequence length="112" mass="10617">MLMLGLAAVVVLLGTVLAGLGQAQAAHASAQGAADLAALAGADALRHGADACAVVRDVAARNGGTVDACVDEGGGVLRVGVHRDVPGVARLVGSGARATAAARAGPASARCA</sequence>
<dbReference type="EMBL" id="BSUK01000001">
    <property type="protein sequence ID" value="GMA23020.1"/>
    <property type="molecule type" value="Genomic_DNA"/>
</dbReference>
<feature type="chain" id="PRO_5046109245" description="Helicase" evidence="1">
    <location>
        <begin position="26"/>
        <end position="112"/>
    </location>
</feature>
<feature type="signal peptide" evidence="1">
    <location>
        <begin position="1"/>
        <end position="25"/>
    </location>
</feature>
<accession>A0ABQ6HWX9</accession>
<name>A0ABQ6HWX9_9MICO</name>
<evidence type="ECO:0000313" key="3">
    <source>
        <dbReference type="Proteomes" id="UP001157091"/>
    </source>
</evidence>
<keyword evidence="1" id="KW-0732">Signal</keyword>